<dbReference type="PANTHER" id="PTHR43531:SF14">
    <property type="entry name" value="METHYL-ACCEPTING CHEMOTAXIS PROTEIN I-RELATED"/>
    <property type="match status" value="1"/>
</dbReference>
<evidence type="ECO:0000259" key="8">
    <source>
        <dbReference type="PROSITE" id="PS50885"/>
    </source>
</evidence>
<dbReference type="PANTHER" id="PTHR43531">
    <property type="entry name" value="PROTEIN ICFG"/>
    <property type="match status" value="1"/>
</dbReference>
<feature type="region of interest" description="Disordered" evidence="5">
    <location>
        <begin position="547"/>
        <end position="577"/>
    </location>
</feature>
<dbReference type="InterPro" id="IPR004089">
    <property type="entry name" value="MCPsignal_dom"/>
</dbReference>
<evidence type="ECO:0000313" key="10">
    <source>
        <dbReference type="Proteomes" id="UP000198900"/>
    </source>
</evidence>
<dbReference type="InterPro" id="IPR004090">
    <property type="entry name" value="Chemotax_Me-accpt_rcpt"/>
</dbReference>
<feature type="domain" description="Methyl-accepting transducer" evidence="7">
    <location>
        <begin position="272"/>
        <end position="501"/>
    </location>
</feature>
<dbReference type="GO" id="GO:0004888">
    <property type="term" value="F:transmembrane signaling receptor activity"/>
    <property type="evidence" value="ECO:0007669"/>
    <property type="project" value="InterPro"/>
</dbReference>
<organism evidence="9 10">
    <name type="scientific">Paraburkholderia steynii</name>
    <dbReference type="NCBI Taxonomy" id="1245441"/>
    <lineage>
        <taxon>Bacteria</taxon>
        <taxon>Pseudomonadati</taxon>
        <taxon>Pseudomonadota</taxon>
        <taxon>Betaproteobacteria</taxon>
        <taxon>Burkholderiales</taxon>
        <taxon>Burkholderiaceae</taxon>
        <taxon>Paraburkholderia</taxon>
    </lineage>
</organism>
<dbReference type="GO" id="GO:0007165">
    <property type="term" value="P:signal transduction"/>
    <property type="evidence" value="ECO:0007669"/>
    <property type="project" value="UniProtKB-KW"/>
</dbReference>
<evidence type="ECO:0000256" key="6">
    <source>
        <dbReference type="SAM" id="Phobius"/>
    </source>
</evidence>
<dbReference type="AlphaFoldDB" id="A0A7Z7FLG9"/>
<keyword evidence="6" id="KW-1133">Transmembrane helix</keyword>
<dbReference type="GO" id="GO:0006935">
    <property type="term" value="P:chemotaxis"/>
    <property type="evidence" value="ECO:0007669"/>
    <property type="project" value="InterPro"/>
</dbReference>
<dbReference type="InterPro" id="IPR024478">
    <property type="entry name" value="HlyB_4HB_MCP"/>
</dbReference>
<dbReference type="SUPFAM" id="SSF58104">
    <property type="entry name" value="Methyl-accepting chemotaxis protein (MCP) signaling domain"/>
    <property type="match status" value="1"/>
</dbReference>
<keyword evidence="4" id="KW-0807">Transducer</keyword>
<proteinExistence type="inferred from homology"/>
<dbReference type="SMART" id="SM00304">
    <property type="entry name" value="HAMP"/>
    <property type="match status" value="1"/>
</dbReference>
<dbReference type="InterPro" id="IPR051310">
    <property type="entry name" value="MCP_chemotaxis"/>
</dbReference>
<reference evidence="9" key="1">
    <citation type="submission" date="2016-10" db="EMBL/GenBank/DDBJ databases">
        <authorList>
            <person name="Varghese N."/>
            <person name="Submissions S."/>
        </authorList>
    </citation>
    <scope>NUCLEOTIDE SEQUENCE [LARGE SCALE GENOMIC DNA]</scope>
    <source>
        <strain evidence="9">YR281</strain>
    </source>
</reference>
<dbReference type="InterPro" id="IPR003660">
    <property type="entry name" value="HAMP_dom"/>
</dbReference>
<dbReference type="EMBL" id="FNDI01000023">
    <property type="protein sequence ID" value="SDI74484.1"/>
    <property type="molecule type" value="Genomic_DNA"/>
</dbReference>
<dbReference type="PROSITE" id="PS50885">
    <property type="entry name" value="HAMP"/>
    <property type="match status" value="1"/>
</dbReference>
<dbReference type="Proteomes" id="UP000198900">
    <property type="component" value="Unassembled WGS sequence"/>
</dbReference>
<evidence type="ECO:0000256" key="2">
    <source>
        <dbReference type="ARBA" id="ARBA00022481"/>
    </source>
</evidence>
<keyword evidence="6" id="KW-0812">Transmembrane</keyword>
<keyword evidence="2" id="KW-0488">Methylation</keyword>
<dbReference type="FunFam" id="1.10.287.950:FF:000001">
    <property type="entry name" value="Methyl-accepting chemotaxis sensory transducer"/>
    <property type="match status" value="1"/>
</dbReference>
<dbReference type="PROSITE" id="PS50111">
    <property type="entry name" value="CHEMOTAXIS_TRANSDUC_2"/>
    <property type="match status" value="1"/>
</dbReference>
<dbReference type="CDD" id="cd06225">
    <property type="entry name" value="HAMP"/>
    <property type="match status" value="1"/>
</dbReference>
<dbReference type="CDD" id="cd11386">
    <property type="entry name" value="MCP_signal"/>
    <property type="match status" value="1"/>
</dbReference>
<dbReference type="RefSeq" id="WP_091785837.1">
    <property type="nucleotide sequence ID" value="NZ_FNDI01000023.1"/>
</dbReference>
<evidence type="ECO:0000256" key="3">
    <source>
        <dbReference type="ARBA" id="ARBA00029447"/>
    </source>
</evidence>
<dbReference type="CDD" id="cd19411">
    <property type="entry name" value="MCP2201-like_sensor"/>
    <property type="match status" value="1"/>
</dbReference>
<dbReference type="PRINTS" id="PR00260">
    <property type="entry name" value="CHEMTRNSDUCR"/>
</dbReference>
<feature type="transmembrane region" description="Helical" evidence="6">
    <location>
        <begin position="193"/>
        <end position="213"/>
    </location>
</feature>
<feature type="transmembrane region" description="Helical" evidence="6">
    <location>
        <begin position="12"/>
        <end position="33"/>
    </location>
</feature>
<comment type="subcellular location">
    <subcellularLocation>
        <location evidence="1">Membrane</location>
    </subcellularLocation>
</comment>
<gene>
    <name evidence="9" type="ORF">SAMN04487926_12348</name>
</gene>
<dbReference type="Gene3D" id="1.10.287.950">
    <property type="entry name" value="Methyl-accepting chemotaxis protein"/>
    <property type="match status" value="1"/>
</dbReference>
<feature type="domain" description="HAMP" evidence="8">
    <location>
        <begin position="215"/>
        <end position="267"/>
    </location>
</feature>
<dbReference type="Pfam" id="PF00015">
    <property type="entry name" value="MCPsignal"/>
    <property type="match status" value="1"/>
</dbReference>
<keyword evidence="6" id="KW-0472">Membrane</keyword>
<evidence type="ECO:0000256" key="5">
    <source>
        <dbReference type="SAM" id="MobiDB-lite"/>
    </source>
</evidence>
<feature type="compositionally biased region" description="Polar residues" evidence="5">
    <location>
        <begin position="267"/>
        <end position="291"/>
    </location>
</feature>
<dbReference type="GO" id="GO:0005886">
    <property type="term" value="C:plasma membrane"/>
    <property type="evidence" value="ECO:0007669"/>
    <property type="project" value="TreeGrafter"/>
</dbReference>
<accession>A0A7Z7FLG9</accession>
<feature type="region of interest" description="Disordered" evidence="5">
    <location>
        <begin position="267"/>
        <end position="295"/>
    </location>
</feature>
<evidence type="ECO:0000259" key="7">
    <source>
        <dbReference type="PROSITE" id="PS50111"/>
    </source>
</evidence>
<dbReference type="Pfam" id="PF00672">
    <property type="entry name" value="HAMP"/>
    <property type="match status" value="1"/>
</dbReference>
<comment type="similarity">
    <text evidence="3">Belongs to the methyl-accepting chemotaxis (MCP) protein family.</text>
</comment>
<evidence type="ECO:0000256" key="1">
    <source>
        <dbReference type="ARBA" id="ARBA00004370"/>
    </source>
</evidence>
<sequence>MTFLNTLKIGPRLGAGFGIVLLLLCAIGGVGLLQSSRIYDGTRRIGTDWLPSVETLGTMRSHADDVRRLSLRELLSTDANQVRATRAQHADAVNAFASSLNAYSKLISSPEEQQLCDNIKSSWASYLEVDAKIEKLIDAGEASAAEARQVAAGDGSTRFTATLDQIDSDIKLNHQGSVEEVAKAEDAFHSARIWTVVLSALALLAGAFIAVVITRSIVGPLRRSVDVAETVARGDLTAAIHVEGADELSQLLGALRHMNERLQDTVSRVRSSSESIATGSSQIAAGNTDLSQRTEEQAASLEETAASMEELTATVKQNAENATQGNALAARASETAARGGEVVSRVVDTMHGISTSSQQVAQIISVIEGIAFQTNILALNAAVEAARAGEQGRGFAVVAGEVRTLAQRSAAAAKEIKDLIGESVSRVNSGTALVDEAGRTMGEIVQSVRQVSDLMGEISAASGEQHRGIEQVNVAISQMDEVTQQNAALVEQASAATQSMASQAATLRELVSVFRLPGGQQANAMSAASTPPKTVARAAVAAPRKAVNPASAKPLVAPSPTAEKTAASRAEADWETF</sequence>
<dbReference type="InterPro" id="IPR047347">
    <property type="entry name" value="YvaQ-like_sensor"/>
</dbReference>
<name>A0A7Z7FLG9_9BURK</name>
<dbReference type="SMART" id="SM00283">
    <property type="entry name" value="MA"/>
    <property type="match status" value="1"/>
</dbReference>
<evidence type="ECO:0000313" key="9">
    <source>
        <dbReference type="EMBL" id="SDI74484.1"/>
    </source>
</evidence>
<keyword evidence="10" id="KW-1185">Reference proteome</keyword>
<dbReference type="Pfam" id="PF12729">
    <property type="entry name" value="4HB_MCP_1"/>
    <property type="match status" value="1"/>
</dbReference>
<comment type="caution">
    <text evidence="9">The sequence shown here is derived from an EMBL/GenBank/DDBJ whole genome shotgun (WGS) entry which is preliminary data.</text>
</comment>
<evidence type="ECO:0000256" key="4">
    <source>
        <dbReference type="PROSITE-ProRule" id="PRU00284"/>
    </source>
</evidence>
<protein>
    <submittedName>
        <fullName evidence="9">Methyl-accepting chemotaxis protein</fullName>
    </submittedName>
</protein>